<sequence>IEPQSFVWPDTGYRNDFKTGRVFLDPLSQNTPLAPDHHGLRPPTPRIPDVFDLFLGLPAYRDGRRCGYTLFTAYSLATHPYRVHAGVVDQTQDDDVKCLDEYCRLANEEWPDVTCKYKELIRVDARDSRKSDGPISVRAGMQKLIQDEEFCLTTDAHMQFLPHWDTELLIDWNRTQNEMAVLSTYVFGYEKIGPNKTVPASQSSHLCAFNGHASATSMPWMFRVIVNNSELPQMSPFWGGGLSFSKCHAEKRAPIDPHMTWIFLGEEYLRAMQLWTQGYDIYSPSRHGLVLFHNETKEHTRDNWQSNDVNPSKAVESALSYERLKMVLHFQVTGPVNGKELTTYYPRPVRSVDSFLNFTGISPLNVWADRWRCEQLHWVPYEAPEIVEALLPGYRMMANQRGMSALAQLEGENLLVLRHFDEAAGKSHLLEEIRDALTSDDAMQTQLLGHMETMLAQLKKLDKNSVQRGDFMYEEVIVLQVGFVVLACVMCWRRKCLGGNDIHAVSQFRK</sequence>
<name>A0A6A4Y5R9_9STRA</name>
<gene>
    <name evidence="1" type="ORF">As57867_017806</name>
</gene>
<dbReference type="AlphaFoldDB" id="A0A6A4Y5R9"/>
<accession>A0A6A4Y5R9</accession>
<organism evidence="1">
    <name type="scientific">Aphanomyces stellatus</name>
    <dbReference type="NCBI Taxonomy" id="120398"/>
    <lineage>
        <taxon>Eukaryota</taxon>
        <taxon>Sar</taxon>
        <taxon>Stramenopiles</taxon>
        <taxon>Oomycota</taxon>
        <taxon>Saprolegniomycetes</taxon>
        <taxon>Saprolegniales</taxon>
        <taxon>Verrucalvaceae</taxon>
        <taxon>Aphanomyces</taxon>
    </lineage>
</organism>
<dbReference type="OrthoDB" id="76265at2759"/>
<protein>
    <submittedName>
        <fullName evidence="1">Uncharacterized protein</fullName>
    </submittedName>
</protein>
<dbReference type="InterPro" id="IPR021067">
    <property type="entry name" value="Glycosyltransferase"/>
</dbReference>
<comment type="caution">
    <text evidence="1">The sequence shown here is derived from an EMBL/GenBank/DDBJ whole genome shotgun (WGS) entry which is preliminary data.</text>
</comment>
<dbReference type="PANTHER" id="PTHR34496:SF6">
    <property type="entry name" value="GLYCOSYLTRANSFERASE 2-LIKE DOMAIN-CONTAINING PROTEIN"/>
    <property type="match status" value="1"/>
</dbReference>
<proteinExistence type="predicted"/>
<feature type="non-terminal residue" evidence="1">
    <location>
        <position position="1"/>
    </location>
</feature>
<evidence type="ECO:0000313" key="1">
    <source>
        <dbReference type="EMBL" id="KAF0690748.1"/>
    </source>
</evidence>
<dbReference type="EMBL" id="VJMH01006335">
    <property type="protein sequence ID" value="KAF0690748.1"/>
    <property type="molecule type" value="Genomic_DNA"/>
</dbReference>
<dbReference type="PANTHER" id="PTHR34496">
    <property type="entry name" value="GLCNAC TRANSFERASE-RELATED"/>
    <property type="match status" value="1"/>
</dbReference>
<reference evidence="1" key="1">
    <citation type="submission" date="2019-06" db="EMBL/GenBank/DDBJ databases">
        <title>Genomics analysis of Aphanomyces spp. identifies a new class of oomycete effector associated with host adaptation.</title>
        <authorList>
            <person name="Gaulin E."/>
        </authorList>
    </citation>
    <scope>NUCLEOTIDE SEQUENCE</scope>
    <source>
        <strain evidence="1">CBS 578.67</strain>
    </source>
</reference>
<dbReference type="Pfam" id="PF11397">
    <property type="entry name" value="GlcNAc"/>
    <property type="match status" value="1"/>
</dbReference>